<evidence type="ECO:0000259" key="2">
    <source>
        <dbReference type="Pfam" id="PF03972"/>
    </source>
</evidence>
<proteinExistence type="inferred from homology"/>
<dbReference type="Pfam" id="PF03972">
    <property type="entry name" value="MmgE_PrpD_N"/>
    <property type="match status" value="1"/>
</dbReference>
<accession>A0ABP8HL42</accession>
<sequence>MSAPIAIDPDRPQGHALRLLEFLHGLGSHTPAAPMDKARWCLLDALGCGLLGARQPWGEIMVADVLADGTTGACSLLGHPARVAPAQAALCNGTAIHGFELDDLLSEAVIHPGAVIVPAALAAAESVDASGEQLLRGIVAGYEATARISIALGMEASQRGFHKTSVVGPVAGAIAAAVTMRLSLDQLHNAVGLACSCAGGIKNFATGSAGMVKRMHAGRAAEAAVRMASLARRGFTAPPAAIDGTYGLLDAFSGSKAQLRQLDAQLGAQWAIDDVWVKVYPICGWIQGVVQLLLDMRAGAGVQAHDVEKVVVATSAFAVRNNANVDVRDTMDAQYSIPYCVSVALTGDPGDPNEFGRGRIFDFDAGRKLIAERVELRVDPVAEQVYPRQFACRVELHLKDGRTLSAETRDPHGTPADPCSLDERVRKFTQLARLAGASKDLGHALAMVRSLESGSASVRQLMREICPG</sequence>
<dbReference type="SUPFAM" id="SSF103378">
    <property type="entry name" value="2-methylcitrate dehydratase PrpD"/>
    <property type="match status" value="1"/>
</dbReference>
<name>A0ABP8HL42_9BURK</name>
<protein>
    <submittedName>
        <fullName evidence="4">MmgE/PrpD family protein</fullName>
    </submittedName>
</protein>
<organism evidence="4 5">
    <name type="scientific">Variovorax defluvii</name>
    <dbReference type="NCBI Taxonomy" id="913761"/>
    <lineage>
        <taxon>Bacteria</taxon>
        <taxon>Pseudomonadati</taxon>
        <taxon>Pseudomonadota</taxon>
        <taxon>Betaproteobacteria</taxon>
        <taxon>Burkholderiales</taxon>
        <taxon>Comamonadaceae</taxon>
        <taxon>Variovorax</taxon>
    </lineage>
</organism>
<evidence type="ECO:0000313" key="4">
    <source>
        <dbReference type="EMBL" id="GAA4340773.1"/>
    </source>
</evidence>
<dbReference type="EMBL" id="BAABGJ010000017">
    <property type="protein sequence ID" value="GAA4340773.1"/>
    <property type="molecule type" value="Genomic_DNA"/>
</dbReference>
<evidence type="ECO:0000259" key="3">
    <source>
        <dbReference type="Pfam" id="PF19305"/>
    </source>
</evidence>
<dbReference type="Proteomes" id="UP001500975">
    <property type="component" value="Unassembled WGS sequence"/>
</dbReference>
<gene>
    <name evidence="4" type="ORF">GCM10023165_21000</name>
</gene>
<dbReference type="Gene3D" id="3.30.1330.120">
    <property type="entry name" value="2-methylcitrate dehydratase PrpD"/>
    <property type="match status" value="1"/>
</dbReference>
<dbReference type="InterPro" id="IPR042183">
    <property type="entry name" value="MmgE/PrpD_sf_1"/>
</dbReference>
<dbReference type="InterPro" id="IPR036148">
    <property type="entry name" value="MmgE/PrpD_sf"/>
</dbReference>
<dbReference type="InterPro" id="IPR045337">
    <property type="entry name" value="MmgE_PrpD_C"/>
</dbReference>
<dbReference type="InterPro" id="IPR005656">
    <property type="entry name" value="MmgE_PrpD"/>
</dbReference>
<dbReference type="RefSeq" id="WP_345537709.1">
    <property type="nucleotide sequence ID" value="NZ_BAABGJ010000017.1"/>
</dbReference>
<dbReference type="InterPro" id="IPR042188">
    <property type="entry name" value="MmgE/PrpD_sf_2"/>
</dbReference>
<feature type="domain" description="MmgE/PrpD C-terminal" evidence="3">
    <location>
        <begin position="280"/>
        <end position="444"/>
    </location>
</feature>
<keyword evidence="5" id="KW-1185">Reference proteome</keyword>
<feature type="domain" description="MmgE/PrpD N-terminal" evidence="2">
    <location>
        <begin position="29"/>
        <end position="256"/>
    </location>
</feature>
<evidence type="ECO:0000313" key="5">
    <source>
        <dbReference type="Proteomes" id="UP001500975"/>
    </source>
</evidence>
<dbReference type="PANTHER" id="PTHR16943:SF8">
    <property type="entry name" value="2-METHYLCITRATE DEHYDRATASE"/>
    <property type="match status" value="1"/>
</dbReference>
<dbReference type="Gene3D" id="1.10.4100.10">
    <property type="entry name" value="2-methylcitrate dehydratase PrpD"/>
    <property type="match status" value="1"/>
</dbReference>
<comment type="similarity">
    <text evidence="1">Belongs to the PrpD family.</text>
</comment>
<dbReference type="PANTHER" id="PTHR16943">
    <property type="entry name" value="2-METHYLCITRATE DEHYDRATASE-RELATED"/>
    <property type="match status" value="1"/>
</dbReference>
<comment type="caution">
    <text evidence="4">The sequence shown here is derived from an EMBL/GenBank/DDBJ whole genome shotgun (WGS) entry which is preliminary data.</text>
</comment>
<dbReference type="InterPro" id="IPR045336">
    <property type="entry name" value="MmgE_PrpD_N"/>
</dbReference>
<reference evidence="5" key="1">
    <citation type="journal article" date="2019" name="Int. J. Syst. Evol. Microbiol.">
        <title>The Global Catalogue of Microorganisms (GCM) 10K type strain sequencing project: providing services to taxonomists for standard genome sequencing and annotation.</title>
        <authorList>
            <consortium name="The Broad Institute Genomics Platform"/>
            <consortium name="The Broad Institute Genome Sequencing Center for Infectious Disease"/>
            <person name="Wu L."/>
            <person name="Ma J."/>
        </authorList>
    </citation>
    <scope>NUCLEOTIDE SEQUENCE [LARGE SCALE GENOMIC DNA]</scope>
    <source>
        <strain evidence="5">JCM 17804</strain>
    </source>
</reference>
<dbReference type="Pfam" id="PF19305">
    <property type="entry name" value="MmgE_PrpD_C"/>
    <property type="match status" value="1"/>
</dbReference>
<evidence type="ECO:0000256" key="1">
    <source>
        <dbReference type="ARBA" id="ARBA00006174"/>
    </source>
</evidence>